<dbReference type="InterPro" id="IPR050229">
    <property type="entry name" value="GlpE_sulfurtransferase"/>
</dbReference>
<sequence>MKKITTDELQNRIESGEQLRIVDVREADEVAAGMIPGAVHIPLGEIADRAGEFESSQPYYLVCRSGARSGRATEFLQAQGIDVTNVEGGMLNWNGETQA</sequence>
<evidence type="ECO:0000313" key="3">
    <source>
        <dbReference type="Proteomes" id="UP001595625"/>
    </source>
</evidence>
<protein>
    <submittedName>
        <fullName evidence="2">Rhodanese-like domain-containing protein</fullName>
    </submittedName>
</protein>
<dbReference type="Pfam" id="PF00581">
    <property type="entry name" value="Rhodanese"/>
    <property type="match status" value="1"/>
</dbReference>
<reference evidence="3" key="1">
    <citation type="journal article" date="2019" name="Int. J. Syst. Evol. Microbiol.">
        <title>The Global Catalogue of Microorganisms (GCM) 10K type strain sequencing project: providing services to taxonomists for standard genome sequencing and annotation.</title>
        <authorList>
            <consortium name="The Broad Institute Genomics Platform"/>
            <consortium name="The Broad Institute Genome Sequencing Center for Infectious Disease"/>
            <person name="Wu L."/>
            <person name="Ma J."/>
        </authorList>
    </citation>
    <scope>NUCLEOTIDE SEQUENCE [LARGE SCALE GENOMIC DNA]</scope>
    <source>
        <strain evidence="3">CCM 320</strain>
    </source>
</reference>
<name>A0ABV7KPY5_PLAOK</name>
<dbReference type="Gene3D" id="3.40.250.10">
    <property type="entry name" value="Rhodanese-like domain"/>
    <property type="match status" value="1"/>
</dbReference>
<gene>
    <name evidence="2" type="ORF">ACFOEJ_09760</name>
</gene>
<dbReference type="PANTHER" id="PTHR43031:SF17">
    <property type="entry name" value="SULFURTRANSFERASE YTWF-RELATED"/>
    <property type="match status" value="1"/>
</dbReference>
<comment type="caution">
    <text evidence="2">The sequence shown here is derived from an EMBL/GenBank/DDBJ whole genome shotgun (WGS) entry which is preliminary data.</text>
</comment>
<dbReference type="SUPFAM" id="SSF52821">
    <property type="entry name" value="Rhodanese/Cell cycle control phosphatase"/>
    <property type="match status" value="1"/>
</dbReference>
<dbReference type="CDD" id="cd00158">
    <property type="entry name" value="RHOD"/>
    <property type="match status" value="1"/>
</dbReference>
<feature type="domain" description="Rhodanese" evidence="1">
    <location>
        <begin position="15"/>
        <end position="99"/>
    </location>
</feature>
<dbReference type="SMART" id="SM00450">
    <property type="entry name" value="RHOD"/>
    <property type="match status" value="1"/>
</dbReference>
<evidence type="ECO:0000259" key="1">
    <source>
        <dbReference type="PROSITE" id="PS50206"/>
    </source>
</evidence>
<organism evidence="2 3">
    <name type="scientific">Planomicrobium okeanokoites</name>
    <name type="common">Planococcus okeanokoites</name>
    <name type="synonym">Flavobacterium okeanokoites</name>
    <dbReference type="NCBI Taxonomy" id="244"/>
    <lineage>
        <taxon>Bacteria</taxon>
        <taxon>Bacillati</taxon>
        <taxon>Bacillota</taxon>
        <taxon>Bacilli</taxon>
        <taxon>Bacillales</taxon>
        <taxon>Caryophanaceae</taxon>
        <taxon>Planomicrobium</taxon>
    </lineage>
</organism>
<dbReference type="Proteomes" id="UP001595625">
    <property type="component" value="Unassembled WGS sequence"/>
</dbReference>
<accession>A0ABV7KPY5</accession>
<dbReference type="InterPro" id="IPR036873">
    <property type="entry name" value="Rhodanese-like_dom_sf"/>
</dbReference>
<dbReference type="PANTHER" id="PTHR43031">
    <property type="entry name" value="FAD-DEPENDENT OXIDOREDUCTASE"/>
    <property type="match status" value="1"/>
</dbReference>
<dbReference type="EMBL" id="JBHRUJ010000016">
    <property type="protein sequence ID" value="MFC3211356.1"/>
    <property type="molecule type" value="Genomic_DNA"/>
</dbReference>
<dbReference type="RefSeq" id="WP_117312400.1">
    <property type="nucleotide sequence ID" value="NZ_JBHRUJ010000016.1"/>
</dbReference>
<evidence type="ECO:0000313" key="2">
    <source>
        <dbReference type="EMBL" id="MFC3211356.1"/>
    </source>
</evidence>
<proteinExistence type="predicted"/>
<dbReference type="InterPro" id="IPR001763">
    <property type="entry name" value="Rhodanese-like_dom"/>
</dbReference>
<keyword evidence="3" id="KW-1185">Reference proteome</keyword>
<dbReference type="PROSITE" id="PS50206">
    <property type="entry name" value="RHODANESE_3"/>
    <property type="match status" value="1"/>
</dbReference>